<protein>
    <submittedName>
        <fullName evidence="2">Photosystem II stability/assembly factor-like uncharacterized protein</fullName>
    </submittedName>
</protein>
<accession>A0A318JFX8</accession>
<dbReference type="EMBL" id="QJKB01000005">
    <property type="protein sequence ID" value="PXX42587.1"/>
    <property type="molecule type" value="Genomic_DNA"/>
</dbReference>
<gene>
    <name evidence="2" type="ORF">DFR42_105245</name>
</gene>
<dbReference type="Proteomes" id="UP000247792">
    <property type="component" value="Unassembled WGS sequence"/>
</dbReference>
<evidence type="ECO:0000256" key="1">
    <source>
        <dbReference type="SAM" id="SignalP"/>
    </source>
</evidence>
<dbReference type="AlphaFoldDB" id="A0A318JFX8"/>
<dbReference type="PROSITE" id="PS51257">
    <property type="entry name" value="PROKAR_LIPOPROTEIN"/>
    <property type="match status" value="1"/>
</dbReference>
<dbReference type="Gene3D" id="2.130.10.10">
    <property type="entry name" value="YVTN repeat-like/Quinoprotein amine dehydrogenase"/>
    <property type="match status" value="2"/>
</dbReference>
<reference evidence="2 3" key="1">
    <citation type="submission" date="2018-05" db="EMBL/GenBank/DDBJ databases">
        <title>Genomic Encyclopedia of Type Strains, Phase IV (KMG-IV): sequencing the most valuable type-strain genomes for metagenomic binning, comparative biology and taxonomic classification.</title>
        <authorList>
            <person name="Goeker M."/>
        </authorList>
    </citation>
    <scope>NUCLEOTIDE SEQUENCE [LARGE SCALE GENOMIC DNA]</scope>
    <source>
        <strain evidence="2 3">DSM 19792</strain>
    </source>
</reference>
<name>A0A318JFX8_9BURK</name>
<dbReference type="OrthoDB" id="9813892at2"/>
<proteinExistence type="predicted"/>
<keyword evidence="3" id="KW-1185">Reference proteome</keyword>
<dbReference type="SUPFAM" id="SSF110296">
    <property type="entry name" value="Oligoxyloglucan reducing end-specific cellobiohydrolase"/>
    <property type="match status" value="1"/>
</dbReference>
<dbReference type="RefSeq" id="WP_110256124.1">
    <property type="nucleotide sequence ID" value="NZ_QJKB01000005.1"/>
</dbReference>
<feature type="chain" id="PRO_5016325755" evidence="1">
    <location>
        <begin position="27"/>
        <end position="383"/>
    </location>
</feature>
<dbReference type="PANTHER" id="PTHR47199:SF2">
    <property type="entry name" value="PHOTOSYSTEM II STABILITY_ASSEMBLY FACTOR HCF136, CHLOROPLASTIC"/>
    <property type="match status" value="1"/>
</dbReference>
<feature type="signal peptide" evidence="1">
    <location>
        <begin position="1"/>
        <end position="26"/>
    </location>
</feature>
<evidence type="ECO:0000313" key="3">
    <source>
        <dbReference type="Proteomes" id="UP000247792"/>
    </source>
</evidence>
<evidence type="ECO:0000313" key="2">
    <source>
        <dbReference type="EMBL" id="PXX42587.1"/>
    </source>
</evidence>
<organism evidence="2 3">
    <name type="scientific">Undibacterium pigrum</name>
    <dbReference type="NCBI Taxonomy" id="401470"/>
    <lineage>
        <taxon>Bacteria</taxon>
        <taxon>Pseudomonadati</taxon>
        <taxon>Pseudomonadota</taxon>
        <taxon>Betaproteobacteria</taxon>
        <taxon>Burkholderiales</taxon>
        <taxon>Oxalobacteraceae</taxon>
        <taxon>Undibacterium</taxon>
    </lineage>
</organism>
<dbReference type="PANTHER" id="PTHR47199">
    <property type="entry name" value="PHOTOSYSTEM II STABILITY/ASSEMBLY FACTOR HCF136, CHLOROPLASTIC"/>
    <property type="match status" value="1"/>
</dbReference>
<dbReference type="InterPro" id="IPR015943">
    <property type="entry name" value="WD40/YVTN_repeat-like_dom_sf"/>
</dbReference>
<sequence length="383" mass="41839">MKTKPQKIWTATTATILSGLLCIGLAACSTAPQTSAPRYQLSIDAAWSKLNTVAYKGKQDDIFFVQPELGWYVNGGGKIYKTTDGGQNWQEQLSKPGTFFRTVGFVDAMHGYAGNIGTDYFPGVTDTTPLYETRDGGVSWQVAKGLEGIQIKGLCAIDILHNQFINSGVLDKRIIIHAGGRVGGPATLLRSLDGGSSWKSMDMTPYTGMILDVKFFDAMTGFVFGASSSDTEKSHARIIMTRDGGTSWKTVYESTRPYELTWKASFPTRDTGYVTIQSYNPDPATSQRYVAKTEDGGLSWKEIPLVNDIKVREFGVGFIDANTGWVGAIDGGYQTTDGGQNWKHVPMGRAVNKIRLLPTDKGFVGYAIGTEVFKIKQDNARLP</sequence>
<keyword evidence="1" id="KW-0732">Signal</keyword>
<comment type="caution">
    <text evidence="2">The sequence shown here is derived from an EMBL/GenBank/DDBJ whole genome shotgun (WGS) entry which is preliminary data.</text>
</comment>